<feature type="compositionally biased region" description="Acidic residues" evidence="1">
    <location>
        <begin position="43"/>
        <end position="57"/>
    </location>
</feature>
<name>A0A2J8L331_PANTR</name>
<proteinExistence type="predicted"/>
<comment type="caution">
    <text evidence="2">The sequence shown here is derived from an EMBL/GenBank/DDBJ whole genome shotgun (WGS) entry which is preliminary data.</text>
</comment>
<accession>A0A2J8L331</accession>
<evidence type="ECO:0000313" key="2">
    <source>
        <dbReference type="EMBL" id="PNI41667.1"/>
    </source>
</evidence>
<dbReference type="Proteomes" id="UP000236370">
    <property type="component" value="Unassembled WGS sequence"/>
</dbReference>
<reference evidence="2 3" key="1">
    <citation type="submission" date="2017-12" db="EMBL/GenBank/DDBJ databases">
        <title>High-resolution comparative analysis of great ape genomes.</title>
        <authorList>
            <person name="Pollen A."/>
            <person name="Hastie A."/>
            <person name="Hormozdiari F."/>
            <person name="Dougherty M."/>
            <person name="Liu R."/>
            <person name="Chaisson M."/>
            <person name="Hoppe E."/>
            <person name="Hill C."/>
            <person name="Pang A."/>
            <person name="Hillier L."/>
            <person name="Baker C."/>
            <person name="Armstrong J."/>
            <person name="Shendure J."/>
            <person name="Paten B."/>
            <person name="Wilson R."/>
            <person name="Chao H."/>
            <person name="Schneider V."/>
            <person name="Ventura M."/>
            <person name="Kronenberg Z."/>
            <person name="Murali S."/>
            <person name="Gordon D."/>
            <person name="Cantsilieris S."/>
            <person name="Munson K."/>
            <person name="Nelson B."/>
            <person name="Raja A."/>
            <person name="Underwood J."/>
            <person name="Diekhans M."/>
            <person name="Fiddes I."/>
            <person name="Haussler D."/>
            <person name="Eichler E."/>
        </authorList>
    </citation>
    <scope>NUCLEOTIDE SEQUENCE [LARGE SCALE GENOMIC DNA]</scope>
    <source>
        <strain evidence="2">Yerkes chimp pedigree #C0471</strain>
    </source>
</reference>
<dbReference type="EMBL" id="NBAG03000317">
    <property type="protein sequence ID" value="PNI41667.1"/>
    <property type="molecule type" value="Genomic_DNA"/>
</dbReference>
<protein>
    <submittedName>
        <fullName evidence="2">CNGA1 isoform 8</fullName>
    </submittedName>
</protein>
<evidence type="ECO:0000313" key="3">
    <source>
        <dbReference type="Proteomes" id="UP000236370"/>
    </source>
</evidence>
<evidence type="ECO:0000256" key="1">
    <source>
        <dbReference type="SAM" id="MobiDB-lite"/>
    </source>
</evidence>
<feature type="region of interest" description="Disordered" evidence="1">
    <location>
        <begin position="35"/>
        <end position="128"/>
    </location>
</feature>
<dbReference type="AlphaFoldDB" id="A0A2J8L331"/>
<gene>
    <name evidence="2" type="ORF">CK820_G0033385</name>
</gene>
<feature type="non-terminal residue" evidence="2">
    <location>
        <position position="128"/>
    </location>
</feature>
<organism evidence="2 3">
    <name type="scientific">Pan troglodytes</name>
    <name type="common">Chimpanzee</name>
    <dbReference type="NCBI Taxonomy" id="9598"/>
    <lineage>
        <taxon>Eukaryota</taxon>
        <taxon>Metazoa</taxon>
        <taxon>Chordata</taxon>
        <taxon>Craniata</taxon>
        <taxon>Vertebrata</taxon>
        <taxon>Euteleostomi</taxon>
        <taxon>Mammalia</taxon>
        <taxon>Eutheria</taxon>
        <taxon>Euarchontoglires</taxon>
        <taxon>Primates</taxon>
        <taxon>Haplorrhini</taxon>
        <taxon>Catarrhini</taxon>
        <taxon>Hominidae</taxon>
        <taxon>Pan</taxon>
    </lineage>
</organism>
<feature type="compositionally biased region" description="Basic and acidic residues" evidence="1">
    <location>
        <begin position="114"/>
        <end position="128"/>
    </location>
</feature>
<sequence length="128" mass="14526">MKLSMKNNIINTQQSFVTMPNVIVPDIEKEIRRMENGACSSFSEDDDSASISEESENENPHARGSFSYKSLRKGGPSQREQYLPGAIALFNVNNSSNKDQEPEEKKKKKKEKKSKSDDKNENKNDPEK</sequence>